<dbReference type="GO" id="GO:0016879">
    <property type="term" value="F:ligase activity, forming carbon-nitrogen bonds"/>
    <property type="evidence" value="ECO:0007669"/>
    <property type="project" value="TreeGrafter"/>
</dbReference>
<dbReference type="GO" id="GO:0046872">
    <property type="term" value="F:metal ion binding"/>
    <property type="evidence" value="ECO:0007669"/>
    <property type="project" value="InterPro"/>
</dbReference>
<dbReference type="PROSITE" id="PS50975">
    <property type="entry name" value="ATP_GRASP"/>
    <property type="match status" value="1"/>
</dbReference>
<dbReference type="Proteomes" id="UP000244727">
    <property type="component" value="Chromosome"/>
</dbReference>
<evidence type="ECO:0000313" key="4">
    <source>
        <dbReference type="Proteomes" id="UP000244727"/>
    </source>
</evidence>
<dbReference type="Gene3D" id="3.30.1490.20">
    <property type="entry name" value="ATP-grasp fold, A domain"/>
    <property type="match status" value="1"/>
</dbReference>
<name>A0A2R4X0L7_9EURY</name>
<dbReference type="GO" id="GO:0005524">
    <property type="term" value="F:ATP binding"/>
    <property type="evidence" value="ECO:0007669"/>
    <property type="project" value="UniProtKB-UniRule"/>
</dbReference>
<dbReference type="GO" id="GO:0005737">
    <property type="term" value="C:cytoplasm"/>
    <property type="evidence" value="ECO:0007669"/>
    <property type="project" value="TreeGrafter"/>
</dbReference>
<dbReference type="Gene3D" id="3.30.470.20">
    <property type="entry name" value="ATP-grasp fold, B domain"/>
    <property type="match status" value="1"/>
</dbReference>
<dbReference type="Pfam" id="PF08443">
    <property type="entry name" value="RimK"/>
    <property type="match status" value="1"/>
</dbReference>
<dbReference type="GeneID" id="36512116"/>
<dbReference type="KEGG" id="harc:HARCEL1_06375"/>
<dbReference type="InterPro" id="IPR011761">
    <property type="entry name" value="ATP-grasp"/>
</dbReference>
<keyword evidence="1" id="KW-0547">Nucleotide-binding</keyword>
<dbReference type="InterPro" id="IPR013815">
    <property type="entry name" value="ATP_grasp_subdomain_1"/>
</dbReference>
<reference evidence="3 4" key="1">
    <citation type="submission" date="2018-04" db="EMBL/GenBank/DDBJ databases">
        <title>Halococcoides cellulosivorans gen. nov., sp. nov., an extremely halophilic cellulose-utilizing haloarchaeon from hypersaline lakes.</title>
        <authorList>
            <person name="Sorokin D.Y."/>
            <person name="Toshchakov S.V."/>
            <person name="Samarov N.I."/>
            <person name="Korzhenkov A."/>
            <person name="Kublanov I.V."/>
        </authorList>
    </citation>
    <scope>NUCLEOTIDE SEQUENCE [LARGE SCALE GENOMIC DNA]</scope>
    <source>
        <strain evidence="3 4">HArcel1</strain>
    </source>
</reference>
<dbReference type="PANTHER" id="PTHR21621:SF0">
    <property type="entry name" value="BETA-CITRYLGLUTAMATE SYNTHASE B-RELATED"/>
    <property type="match status" value="1"/>
</dbReference>
<protein>
    <submittedName>
        <fullName evidence="3">RimK family alpha-L-glutamate ligase</fullName>
    </submittedName>
</protein>
<dbReference type="InterPro" id="IPR013651">
    <property type="entry name" value="ATP-grasp_RimK-type"/>
</dbReference>
<proteinExistence type="predicted"/>
<dbReference type="RefSeq" id="WP_108381721.1">
    <property type="nucleotide sequence ID" value="NZ_CP028858.1"/>
</dbReference>
<sequence>MTTLGMATQSETFERLDRVLDDHGITVVGLPVSGRVIDLADPDWPAFDIGLVFPSRVVEGAALAAAADRPWINDRSDVLTSRNKAAVHARLERAGLPTPTTRLVSNPADRAAVLAAADAIGYPVVVKPTSTTRGVGVTRAPDPDTLAGIVDYIDLVQDYAATGDKSYLLQAFVPQARDVRAMVIDGTCVGGVERRHPDDRRWRHNVHRGARAEGVDLDERLRALAERVAATLDVDFLGVDLLVGPDGPVVGETNARPTVDAVEKYDSDAIDRFVALIEKTCPP</sequence>
<dbReference type="EMBL" id="CP028858">
    <property type="protein sequence ID" value="AWB27352.1"/>
    <property type="molecule type" value="Genomic_DNA"/>
</dbReference>
<keyword evidence="3" id="KW-0436">Ligase</keyword>
<evidence type="ECO:0000313" key="3">
    <source>
        <dbReference type="EMBL" id="AWB27352.1"/>
    </source>
</evidence>
<keyword evidence="1" id="KW-0067">ATP-binding</keyword>
<gene>
    <name evidence="3" type="ORF">HARCEL1_06375</name>
</gene>
<organism evidence="3 4">
    <name type="scientific">Halococcoides cellulosivorans</name>
    <dbReference type="NCBI Taxonomy" id="1679096"/>
    <lineage>
        <taxon>Archaea</taxon>
        <taxon>Methanobacteriati</taxon>
        <taxon>Methanobacteriota</taxon>
        <taxon>Stenosarchaea group</taxon>
        <taxon>Halobacteria</taxon>
        <taxon>Halobacteriales</taxon>
        <taxon>Haloarculaceae</taxon>
        <taxon>Halococcoides</taxon>
    </lineage>
</organism>
<evidence type="ECO:0000256" key="1">
    <source>
        <dbReference type="PROSITE-ProRule" id="PRU00409"/>
    </source>
</evidence>
<feature type="domain" description="ATP-grasp" evidence="2">
    <location>
        <begin position="88"/>
        <end position="281"/>
    </location>
</feature>
<accession>A0A2R4X0L7</accession>
<evidence type="ECO:0000259" key="2">
    <source>
        <dbReference type="PROSITE" id="PS50975"/>
    </source>
</evidence>
<dbReference type="SUPFAM" id="SSF56059">
    <property type="entry name" value="Glutathione synthetase ATP-binding domain-like"/>
    <property type="match status" value="1"/>
</dbReference>
<dbReference type="AlphaFoldDB" id="A0A2R4X0L7"/>
<dbReference type="PANTHER" id="PTHR21621">
    <property type="entry name" value="RIBOSOMAL PROTEIN S6 MODIFICATION PROTEIN"/>
    <property type="match status" value="1"/>
</dbReference>
<keyword evidence="4" id="KW-1185">Reference proteome</keyword>